<reference evidence="2 3" key="1">
    <citation type="submission" date="2016-10" db="EMBL/GenBank/DDBJ databases">
        <title>Draft genome sequences of four alkaliphilic bacteria belonging to the Anaerobacillus genus.</title>
        <authorList>
            <person name="Bassil N.M."/>
            <person name="Lloyd J.R."/>
        </authorList>
    </citation>
    <scope>NUCLEOTIDE SEQUENCE [LARGE SCALE GENOMIC DNA]</scope>
    <source>
        <strain evidence="2 3">DSM 15340</strain>
    </source>
</reference>
<name>A0A1S2LWD4_9BACI</name>
<evidence type="ECO:0000313" key="3">
    <source>
        <dbReference type="Proteomes" id="UP000180098"/>
    </source>
</evidence>
<dbReference type="InterPro" id="IPR038695">
    <property type="entry name" value="Saro_0823-like_sf"/>
</dbReference>
<dbReference type="EMBL" id="MLQQ01000001">
    <property type="protein sequence ID" value="OIJ15665.1"/>
    <property type="molecule type" value="Genomic_DNA"/>
</dbReference>
<dbReference type="Gene3D" id="2.60.120.1140">
    <property type="entry name" value="Protein of unknown function DUF192"/>
    <property type="match status" value="1"/>
</dbReference>
<accession>A0A1S2LWD4</accession>
<keyword evidence="3" id="KW-1185">Reference proteome</keyword>
<dbReference type="Proteomes" id="UP000180098">
    <property type="component" value="Unassembled WGS sequence"/>
</dbReference>
<dbReference type="RefSeq" id="WP_071311590.1">
    <property type="nucleotide sequence ID" value="NZ_MLQQ01000001.1"/>
</dbReference>
<keyword evidence="1" id="KW-0812">Transmembrane</keyword>
<dbReference type="Pfam" id="PF02643">
    <property type="entry name" value="DUF192"/>
    <property type="match status" value="1"/>
</dbReference>
<dbReference type="PANTHER" id="PTHR37953">
    <property type="entry name" value="UPF0127 PROTEIN MJ1496"/>
    <property type="match status" value="1"/>
</dbReference>
<evidence type="ECO:0000313" key="2">
    <source>
        <dbReference type="EMBL" id="OIJ15665.1"/>
    </source>
</evidence>
<comment type="caution">
    <text evidence="2">The sequence shown here is derived from an EMBL/GenBank/DDBJ whole genome shotgun (WGS) entry which is preliminary data.</text>
</comment>
<proteinExistence type="predicted"/>
<dbReference type="PANTHER" id="PTHR37953:SF1">
    <property type="entry name" value="UPF0127 PROTEIN MJ1496"/>
    <property type="match status" value="1"/>
</dbReference>
<dbReference type="AlphaFoldDB" id="A0A1S2LWD4"/>
<gene>
    <name evidence="2" type="ORF">BKP35_01325</name>
</gene>
<dbReference type="InterPro" id="IPR003795">
    <property type="entry name" value="DUF192"/>
</dbReference>
<organism evidence="2 3">
    <name type="scientific">Anaerobacillus arseniciselenatis</name>
    <dbReference type="NCBI Taxonomy" id="85682"/>
    <lineage>
        <taxon>Bacteria</taxon>
        <taxon>Bacillati</taxon>
        <taxon>Bacillota</taxon>
        <taxon>Bacilli</taxon>
        <taxon>Bacillales</taxon>
        <taxon>Bacillaceae</taxon>
        <taxon>Anaerobacillus</taxon>
    </lineage>
</organism>
<feature type="transmembrane region" description="Helical" evidence="1">
    <location>
        <begin position="41"/>
        <end position="64"/>
    </location>
</feature>
<evidence type="ECO:0008006" key="4">
    <source>
        <dbReference type="Google" id="ProtNLM"/>
    </source>
</evidence>
<keyword evidence="1" id="KW-1133">Transmembrane helix</keyword>
<sequence>MDLFVNGRNRNGCTVKIKKYNTFFTRFRGLMFRRQPLENEGIWIIPCNSIHMFFMFISIDVVFIDKNLKVVKVFPKVKPWKVIPPVKGAHSVLELPVGTIEQLQLKSGDNIVLKET</sequence>
<protein>
    <recommendedName>
        <fullName evidence="4">DUF192 domain-containing protein</fullName>
    </recommendedName>
</protein>
<dbReference type="OrthoDB" id="9813379at2"/>
<evidence type="ECO:0000256" key="1">
    <source>
        <dbReference type="SAM" id="Phobius"/>
    </source>
</evidence>
<keyword evidence="1" id="KW-0472">Membrane</keyword>